<dbReference type="SUPFAM" id="SSF63817">
    <property type="entry name" value="Sortase"/>
    <property type="match status" value="1"/>
</dbReference>
<evidence type="ECO:0000313" key="5">
    <source>
        <dbReference type="Proteomes" id="UP000434036"/>
    </source>
</evidence>
<dbReference type="CDD" id="cd05826">
    <property type="entry name" value="Sortase_B"/>
    <property type="match status" value="1"/>
</dbReference>
<reference evidence="4 5" key="2">
    <citation type="submission" date="2020-01" db="EMBL/GenBank/DDBJ databases">
        <title>Clostridiaceae sp. nov. isolated from the gut of human by culturomics.</title>
        <authorList>
            <person name="Chang Y."/>
        </authorList>
    </citation>
    <scope>NUCLEOTIDE SEQUENCE [LARGE SCALE GENOMIC DNA]</scope>
    <source>
        <strain evidence="4 5">DONG20-135</strain>
    </source>
</reference>
<feature type="transmembrane region" description="Helical" evidence="3">
    <location>
        <begin position="12"/>
        <end position="33"/>
    </location>
</feature>
<sequence length="260" mass="30211">MPKKLDKVWKKRLYACMLVAALGVFVFSGYQLYRIYVANHEEKQEVKSLDDIAKLPKDLEKIDENFKIDFKKLQKVNPDIKAWIAIPGTNISYAVVQGKDNEYYLNHTYKKAENYAGAIFLDYRANPDFQDLNTFIYGHNVKHGTMFAELEKFKKEDFYNKHRYVYLMTAEGNYKCPIISMYSTVDGSDTYIMGYTSWTSFSSYIDMIKQNADFKIDVPVQEGDKIITLSTCSYEDGPDISDKRYVLHALIQKVEAKEQS</sequence>
<dbReference type="EC" id="3.4.22.71" evidence="4"/>
<reference evidence="4 5" key="1">
    <citation type="submission" date="2019-12" db="EMBL/GenBank/DDBJ databases">
        <authorList>
            <person name="Yang R."/>
        </authorList>
    </citation>
    <scope>NUCLEOTIDE SEQUENCE [LARGE SCALE GENOMIC DNA]</scope>
    <source>
        <strain evidence="4 5">DONG20-135</strain>
    </source>
</reference>
<keyword evidence="3" id="KW-0472">Membrane</keyword>
<keyword evidence="3" id="KW-0812">Transmembrane</keyword>
<feature type="active site" description="Acyl-thioester intermediate" evidence="2">
    <location>
        <position position="232"/>
    </location>
</feature>
<proteinExistence type="predicted"/>
<keyword evidence="1 4" id="KW-0378">Hydrolase</keyword>
<dbReference type="InterPro" id="IPR009835">
    <property type="entry name" value="SrtB"/>
</dbReference>
<keyword evidence="5" id="KW-1185">Reference proteome</keyword>
<keyword evidence="3" id="KW-1133">Transmembrane helix</keyword>
<evidence type="ECO:0000256" key="1">
    <source>
        <dbReference type="ARBA" id="ARBA00022801"/>
    </source>
</evidence>
<dbReference type="Proteomes" id="UP000434036">
    <property type="component" value="Unassembled WGS sequence"/>
</dbReference>
<protein>
    <submittedName>
        <fullName evidence="4">Class B sortase</fullName>
        <ecNumber evidence="4">3.4.22.71</ecNumber>
    </submittedName>
</protein>
<dbReference type="RefSeq" id="WP_160624634.1">
    <property type="nucleotide sequence ID" value="NZ_WUUQ01000001.1"/>
</dbReference>
<organism evidence="4 5">
    <name type="scientific">Copranaerobaculum intestinale</name>
    <dbReference type="NCBI Taxonomy" id="2692629"/>
    <lineage>
        <taxon>Bacteria</taxon>
        <taxon>Bacillati</taxon>
        <taxon>Bacillota</taxon>
        <taxon>Erysipelotrichia</taxon>
        <taxon>Erysipelotrichales</taxon>
        <taxon>Erysipelotrichaceae</taxon>
        <taxon>Copranaerobaculum</taxon>
    </lineage>
</organism>
<dbReference type="Gene3D" id="2.40.260.10">
    <property type="entry name" value="Sortase"/>
    <property type="match status" value="1"/>
</dbReference>
<gene>
    <name evidence="4" type="primary">srtB</name>
    <name evidence="4" type="ORF">GSF08_04615</name>
</gene>
<dbReference type="Pfam" id="PF04203">
    <property type="entry name" value="Sortase"/>
    <property type="match status" value="1"/>
</dbReference>
<evidence type="ECO:0000313" key="4">
    <source>
        <dbReference type="EMBL" id="MXQ73218.1"/>
    </source>
</evidence>
<evidence type="ECO:0000256" key="3">
    <source>
        <dbReference type="SAM" id="Phobius"/>
    </source>
</evidence>
<dbReference type="InterPro" id="IPR005754">
    <property type="entry name" value="Sortase"/>
</dbReference>
<feature type="active site" description="Proton donor/acceptor" evidence="2">
    <location>
        <position position="139"/>
    </location>
</feature>
<evidence type="ECO:0000256" key="2">
    <source>
        <dbReference type="PIRSR" id="PIRSR605754-1"/>
    </source>
</evidence>
<dbReference type="NCBIfam" id="TIGR03064">
    <property type="entry name" value="sortase_srtB"/>
    <property type="match status" value="1"/>
</dbReference>
<dbReference type="GO" id="GO:0016787">
    <property type="term" value="F:hydrolase activity"/>
    <property type="evidence" value="ECO:0007669"/>
    <property type="project" value="UniProtKB-KW"/>
</dbReference>
<dbReference type="InterPro" id="IPR023365">
    <property type="entry name" value="Sortase_dom-sf"/>
</dbReference>
<dbReference type="EMBL" id="WUUQ01000001">
    <property type="protein sequence ID" value="MXQ73218.1"/>
    <property type="molecule type" value="Genomic_DNA"/>
</dbReference>
<dbReference type="AlphaFoldDB" id="A0A6N8U4T6"/>
<accession>A0A6N8U4T6</accession>
<name>A0A6N8U4T6_9FIRM</name>
<comment type="caution">
    <text evidence="4">The sequence shown here is derived from an EMBL/GenBank/DDBJ whole genome shotgun (WGS) entry which is preliminary data.</text>
</comment>